<keyword evidence="3" id="KW-1185">Reference proteome</keyword>
<comment type="caution">
    <text evidence="2">The sequence shown here is derived from an EMBL/GenBank/DDBJ whole genome shotgun (WGS) entry which is preliminary data.</text>
</comment>
<dbReference type="EMBL" id="BAAADU010000002">
    <property type="protein sequence ID" value="GAA0653757.1"/>
    <property type="molecule type" value="Genomic_DNA"/>
</dbReference>
<dbReference type="InterPro" id="IPR010995">
    <property type="entry name" value="DNA_repair_Rad51/TF_NusA_a-hlx"/>
</dbReference>
<dbReference type="Pfam" id="PF14520">
    <property type="entry name" value="HHH_5"/>
    <property type="match status" value="1"/>
</dbReference>
<name>A0AAV3T0T0_9EURY</name>
<evidence type="ECO:0000256" key="1">
    <source>
        <dbReference type="SAM" id="MobiDB-lite"/>
    </source>
</evidence>
<protein>
    <recommendedName>
        <fullName evidence="4">Helix-hairpin-helix domain-containing protein</fullName>
    </recommendedName>
</protein>
<feature type="compositionally biased region" description="Acidic residues" evidence="1">
    <location>
        <begin position="78"/>
        <end position="99"/>
    </location>
</feature>
<dbReference type="Gene3D" id="1.10.150.20">
    <property type="entry name" value="5' to 3' exonuclease, C-terminal subdomain"/>
    <property type="match status" value="1"/>
</dbReference>
<dbReference type="AlphaFoldDB" id="A0AAV3T0T0"/>
<feature type="compositionally biased region" description="Acidic residues" evidence="1">
    <location>
        <begin position="140"/>
        <end position="168"/>
    </location>
</feature>
<dbReference type="GO" id="GO:0000166">
    <property type="term" value="F:nucleotide binding"/>
    <property type="evidence" value="ECO:0007669"/>
    <property type="project" value="InterPro"/>
</dbReference>
<evidence type="ECO:0000313" key="2">
    <source>
        <dbReference type="EMBL" id="GAA0653757.1"/>
    </source>
</evidence>
<feature type="compositionally biased region" description="Basic and acidic residues" evidence="1">
    <location>
        <begin position="51"/>
        <end position="69"/>
    </location>
</feature>
<organism evidence="2 3">
    <name type="scientific">Salarchaeum japonicum</name>
    <dbReference type="NCBI Taxonomy" id="555573"/>
    <lineage>
        <taxon>Archaea</taxon>
        <taxon>Methanobacteriati</taxon>
        <taxon>Methanobacteriota</taxon>
        <taxon>Stenosarchaea group</taxon>
        <taxon>Halobacteria</taxon>
        <taxon>Halobacteriales</taxon>
        <taxon>Halobacteriaceae</taxon>
    </lineage>
</organism>
<dbReference type="Proteomes" id="UP001500194">
    <property type="component" value="Unassembled WGS sequence"/>
</dbReference>
<dbReference type="GeneID" id="68573672"/>
<feature type="region of interest" description="Disordered" evidence="1">
    <location>
        <begin position="1"/>
        <end position="168"/>
    </location>
</feature>
<evidence type="ECO:0000313" key="3">
    <source>
        <dbReference type="Proteomes" id="UP001500194"/>
    </source>
</evidence>
<dbReference type="RefSeq" id="WP_227260644.1">
    <property type="nucleotide sequence ID" value="NZ_BAAADU010000002.1"/>
</dbReference>
<proteinExistence type="predicted"/>
<gene>
    <name evidence="2" type="ORF">GCM10009019_16510</name>
</gene>
<feature type="compositionally biased region" description="Basic and acidic residues" evidence="1">
    <location>
        <begin position="113"/>
        <end position="131"/>
    </location>
</feature>
<dbReference type="SUPFAM" id="SSF47794">
    <property type="entry name" value="Rad51 N-terminal domain-like"/>
    <property type="match status" value="1"/>
</dbReference>
<sequence>MGLLSALKSMLGLGSDESGRNGSVDVTVEREREDEPVAEETDASASTESLVEDHVEEGEKVAESERAEPAEAGAGQPEAEDESLDAVEPDLDESEEEPIAEATDASASTESLVEDHVEEGEKVAESERAEPAEAGAGQPEAEDETTDIDAVEPDAESESEPDEEGAEDVELLKGIGPAYAERLHDAGIETVADLADADADVLGDEIDVSPSRVQRWVDRAQERLP</sequence>
<reference evidence="2 3" key="1">
    <citation type="journal article" date="2019" name="Int. J. Syst. Evol. Microbiol.">
        <title>The Global Catalogue of Microorganisms (GCM) 10K type strain sequencing project: providing services to taxonomists for standard genome sequencing and annotation.</title>
        <authorList>
            <consortium name="The Broad Institute Genomics Platform"/>
            <consortium name="The Broad Institute Genome Sequencing Center for Infectious Disease"/>
            <person name="Wu L."/>
            <person name="Ma J."/>
        </authorList>
    </citation>
    <scope>NUCLEOTIDE SEQUENCE [LARGE SCALE GENOMIC DNA]</scope>
    <source>
        <strain evidence="2 3">JCM 16327</strain>
    </source>
</reference>
<evidence type="ECO:0008006" key="4">
    <source>
        <dbReference type="Google" id="ProtNLM"/>
    </source>
</evidence>
<feature type="compositionally biased region" description="Low complexity" evidence="1">
    <location>
        <begin position="100"/>
        <end position="111"/>
    </location>
</feature>
<accession>A0AAV3T0T0</accession>